<evidence type="ECO:0000313" key="2">
    <source>
        <dbReference type="Proteomes" id="UP001162992"/>
    </source>
</evidence>
<organism evidence="1 2">
    <name type="scientific">Diphasiastrum complanatum</name>
    <name type="common">Issler's clubmoss</name>
    <name type="synonym">Lycopodium complanatum</name>
    <dbReference type="NCBI Taxonomy" id="34168"/>
    <lineage>
        <taxon>Eukaryota</taxon>
        <taxon>Viridiplantae</taxon>
        <taxon>Streptophyta</taxon>
        <taxon>Embryophyta</taxon>
        <taxon>Tracheophyta</taxon>
        <taxon>Lycopodiopsida</taxon>
        <taxon>Lycopodiales</taxon>
        <taxon>Lycopodiaceae</taxon>
        <taxon>Lycopodioideae</taxon>
        <taxon>Diphasiastrum</taxon>
    </lineage>
</organism>
<evidence type="ECO:0000313" key="1">
    <source>
        <dbReference type="EMBL" id="KAJ7531520.1"/>
    </source>
</evidence>
<dbReference type="Proteomes" id="UP001162992">
    <property type="component" value="Chromosome 14"/>
</dbReference>
<gene>
    <name evidence="1" type="ORF">O6H91_14G047200</name>
</gene>
<protein>
    <submittedName>
        <fullName evidence="1">Uncharacterized protein</fullName>
    </submittedName>
</protein>
<reference evidence="2" key="1">
    <citation type="journal article" date="2024" name="Proc. Natl. Acad. Sci. U.S.A.">
        <title>Extraordinary preservation of gene collinearity over three hundred million years revealed in homosporous lycophytes.</title>
        <authorList>
            <person name="Li C."/>
            <person name="Wickell D."/>
            <person name="Kuo L.Y."/>
            <person name="Chen X."/>
            <person name="Nie B."/>
            <person name="Liao X."/>
            <person name="Peng D."/>
            <person name="Ji J."/>
            <person name="Jenkins J."/>
            <person name="Williams M."/>
            <person name="Shu S."/>
            <person name="Plott C."/>
            <person name="Barry K."/>
            <person name="Rajasekar S."/>
            <person name="Grimwood J."/>
            <person name="Han X."/>
            <person name="Sun S."/>
            <person name="Hou Z."/>
            <person name="He W."/>
            <person name="Dai G."/>
            <person name="Sun C."/>
            <person name="Schmutz J."/>
            <person name="Leebens-Mack J.H."/>
            <person name="Li F.W."/>
            <person name="Wang L."/>
        </authorList>
    </citation>
    <scope>NUCLEOTIDE SEQUENCE [LARGE SCALE GENOMIC DNA]</scope>
    <source>
        <strain evidence="2">cv. PW_Plant_1</strain>
    </source>
</reference>
<keyword evidence="2" id="KW-1185">Reference proteome</keyword>
<accession>A0ACC2BP36</accession>
<proteinExistence type="predicted"/>
<sequence length="545" mass="59886">MAILFSDLNFRLLICLLMPFIMILTETHSCKAQIISTAPPQTVTVAINGRTTIAKIGDNFLCATLDWWPPEKCDYGTCSWGRASALNLDLSNPLLQNAVRGLTPLMLRLGGSLQDKLIYGIGNLRRPCVPQKPTSDLFGFSEGCLNMSRWDALNRFFQLTGVQVAFGLNALYGREKDYTHAWDSTNAYDFIQYTIKKKYQIQAWELGNELSGSGVGASVPVSQYVSDVKKLRAVIDQLYAGWTTKPLIVAPDGFFDENWYLQLLQGTGNQITNILSRHIYSLGAGVDTDLVDKILNPSYLSQEAGPYRSMQQMLQTNGPWAQAWIGEAGGAYNSGHHLVTDAFVFSFWYADQLGMAARFNNTAFCRQSLIGGNYGLLDHATFNPNPDYYSALIWKTLMGKNVLSASVNGNNYLRAYAHCSKGDSQSISVLLINLSNTTQFSVNLAITATAPLDTLVRQFEVPMLEQKTSGTSKSGAQRLEYHLTAPNGDLHSQTVLLNGVPLQMTSSGNLPTLNPILVNPSLPISVAPLSIVFVKVPHLPNLACT</sequence>
<dbReference type="EMBL" id="CM055105">
    <property type="protein sequence ID" value="KAJ7531520.1"/>
    <property type="molecule type" value="Genomic_DNA"/>
</dbReference>
<name>A0ACC2BP36_DIPCM</name>
<comment type="caution">
    <text evidence="1">The sequence shown here is derived from an EMBL/GenBank/DDBJ whole genome shotgun (WGS) entry which is preliminary data.</text>
</comment>